<feature type="compositionally biased region" description="Polar residues" evidence="1">
    <location>
        <begin position="177"/>
        <end position="195"/>
    </location>
</feature>
<proteinExistence type="predicted"/>
<reference evidence="3" key="1">
    <citation type="journal article" date="2017" name="Genome Biol. Evol.">
        <title>The complete genome sequence of the phytopathogenic fungus Sclerotinia sclerotiorum reveals insights into the genome architecture of broad host range pathogens.</title>
        <authorList>
            <person name="Derbyshire M."/>
            <person name="Denton-Giles M."/>
            <person name="Hegedus D."/>
            <person name="Seifbarghy S."/>
            <person name="Rollins J."/>
            <person name="van Kan J."/>
            <person name="Seidl M.F."/>
            <person name="Faino L."/>
            <person name="Mbengue M."/>
            <person name="Navaud O."/>
            <person name="Raffaele S."/>
            <person name="Hammond-Kosack K."/>
            <person name="Heard S."/>
            <person name="Oliver R."/>
        </authorList>
    </citation>
    <scope>NUCLEOTIDE SEQUENCE [LARGE SCALE GENOMIC DNA]</scope>
    <source>
        <strain evidence="3">ATCC 18683 / 1980 / Ss-1</strain>
    </source>
</reference>
<accession>A0A1D9Q9M7</accession>
<gene>
    <name evidence="2" type="ORF">sscle_08g063690</name>
</gene>
<dbReference type="OrthoDB" id="3484494at2759"/>
<feature type="region of interest" description="Disordered" evidence="1">
    <location>
        <begin position="165"/>
        <end position="195"/>
    </location>
</feature>
<organism evidence="2 3">
    <name type="scientific">Sclerotinia sclerotiorum (strain ATCC 18683 / 1980 / Ss-1)</name>
    <name type="common">White mold</name>
    <name type="synonym">Whetzelinia sclerotiorum</name>
    <dbReference type="NCBI Taxonomy" id="665079"/>
    <lineage>
        <taxon>Eukaryota</taxon>
        <taxon>Fungi</taxon>
        <taxon>Dikarya</taxon>
        <taxon>Ascomycota</taxon>
        <taxon>Pezizomycotina</taxon>
        <taxon>Leotiomycetes</taxon>
        <taxon>Helotiales</taxon>
        <taxon>Sclerotiniaceae</taxon>
        <taxon>Sclerotinia</taxon>
    </lineage>
</organism>
<dbReference type="AlphaFoldDB" id="A0A1D9Q9M7"/>
<evidence type="ECO:0000313" key="3">
    <source>
        <dbReference type="Proteomes" id="UP000177798"/>
    </source>
</evidence>
<evidence type="ECO:0000313" key="2">
    <source>
        <dbReference type="EMBL" id="APA11599.1"/>
    </source>
</evidence>
<dbReference type="VEuPathDB" id="FungiDB:sscle_08g063690"/>
<dbReference type="EMBL" id="CP017821">
    <property type="protein sequence ID" value="APA11599.1"/>
    <property type="molecule type" value="Genomic_DNA"/>
</dbReference>
<name>A0A1D9Q9M7_SCLS1</name>
<dbReference type="RefSeq" id="XP_001593617.1">
    <property type="nucleotide sequence ID" value="XM_001593567.1"/>
</dbReference>
<protein>
    <submittedName>
        <fullName evidence="2">Uncharacterized protein</fullName>
    </submittedName>
</protein>
<evidence type="ECO:0000256" key="1">
    <source>
        <dbReference type="SAM" id="MobiDB-lite"/>
    </source>
</evidence>
<sequence length="195" mass="23186">MSWPSRRDLRREMGLNDKDCKQAKFLGAMLANLGYLRRLGIDMEHVFYRYAAMTIFKYVFRTTDDHWYDAAHKAMWCLMVEPSKRRRSANLEIRVTYSIIPRGRYLYIYAKLKGELEEKCIRFDMMDPQHRQSFVDIIPWATRKHPPVPPKHAAVQRVMGLDIKKERKHNRYRQASRRAQNTNGPTPLRDVSNQA</sequence>
<dbReference type="KEGG" id="ssl:SS1G_05044"/>
<feature type="compositionally biased region" description="Basic residues" evidence="1">
    <location>
        <begin position="166"/>
        <end position="176"/>
    </location>
</feature>
<dbReference type="Proteomes" id="UP000177798">
    <property type="component" value="Chromosome 8"/>
</dbReference>